<feature type="compositionally biased region" description="Basic and acidic residues" evidence="2">
    <location>
        <begin position="97"/>
        <end position="109"/>
    </location>
</feature>
<dbReference type="CDD" id="cd00037">
    <property type="entry name" value="CLECT"/>
    <property type="match status" value="1"/>
</dbReference>
<sequence>MSKSGGQQQSHTGDTTGTTHKQHVQDDWQAIADIAANIPNALYASRPDNLGPNGHIKHNMTDEKVSVLVYSESRGIETSGGLSWIFRNPGATAPPGRPRDGGHMEEEHQTGTTESAGSRRLTGGPDKAEPSGTIETTGAVGTETSTYSSPDGPTEQPETSTTRPSNGGCIEGFTLWRGTCYKVFIAPQNYEDSSATCRQLGGTLAMPRDADTNAFLISSLINATTFTRPNNVRFGLHDQRQEGRYEWVDGTPLRKYMYNSWAPYGNVPGGDTTMMFDKADQTCKLISKRGAQESTFEMKGGAEIFIQNPQGLKITIKVTGQEMKVHANAPNGDTTMKFDTTKYTCEVNRPSRNDNIKHANAPNGDTTMKFDTTKYTCEVNRPSRNDNIKHANAPNGDTTMKFDTTKYTCEVNRPSRNDNIKAKHKNGELQAAARKGSKDRSEANTEVAGRYGVDNTEVEGRNGVGPPPPPPRQQDHKACRYCTPQVESRRSPVTVSLQTVVDTVPPSRVKRSFPSLMNVSTDNVITIAMDEFLDNSGVWLREVEDTSFEDDTEAARHVYELIKSHIEGLDRCAAKGKILSAGENDEVVLNHTREALLGMARLQRRDCPQGQPKKRTYRANAEPVINRLAEDCCALFQFIEGERNLAEIKKMFPTSSQTQTFQSPALTRSRTLSTIDEEGDHDQDVVIRILAENAKLRDQLKYELKETNERLTKMEDITKRQDKARADIADECDRQIQSIQFALTDNKDAQSKQQEDIDSLKGKLKRIETNQVKMNTSMASYMNRIHSLETEIQACIRKTNQDKDTTAEHDTRKIEEAHGRENIAVLPGPAPRARLRADTGKIEEVHGRENIAVLPGPAPRARLRADTGKIEEVHGRENIAVLPGPAPRARLRADTGKIEEVHGAGKYSRVAGPAPRAVLPVPPVKLRKHT</sequence>
<feature type="coiled-coil region" evidence="1">
    <location>
        <begin position="750"/>
        <end position="798"/>
    </location>
</feature>
<organism>
    <name type="scientific">Branchiostoma floridae</name>
    <name type="common">Florida lancelet</name>
    <name type="synonym">Amphioxus</name>
    <dbReference type="NCBI Taxonomy" id="7739"/>
    <lineage>
        <taxon>Eukaryota</taxon>
        <taxon>Metazoa</taxon>
        <taxon>Chordata</taxon>
        <taxon>Cephalochordata</taxon>
        <taxon>Leptocardii</taxon>
        <taxon>Amphioxiformes</taxon>
        <taxon>Branchiostomatidae</taxon>
        <taxon>Branchiostoma</taxon>
    </lineage>
</organism>
<protein>
    <recommendedName>
        <fullName evidence="3">C-type lectin domain-containing protein</fullName>
    </recommendedName>
</protein>
<dbReference type="InterPro" id="IPR001304">
    <property type="entry name" value="C-type_lectin-like"/>
</dbReference>
<feature type="region of interest" description="Disordered" evidence="2">
    <location>
        <begin position="380"/>
        <end position="399"/>
    </location>
</feature>
<feature type="compositionally biased region" description="Basic and acidic residues" evidence="2">
    <location>
        <begin position="413"/>
        <end position="427"/>
    </location>
</feature>
<dbReference type="Pfam" id="PF00059">
    <property type="entry name" value="Lectin_C"/>
    <property type="match status" value="1"/>
</dbReference>
<dbReference type="InterPro" id="IPR016186">
    <property type="entry name" value="C-type_lectin-like/link_sf"/>
</dbReference>
<gene>
    <name evidence="4" type="ORF">BRAFLDRAFT_122248</name>
</gene>
<reference evidence="4" key="1">
    <citation type="journal article" date="2008" name="Nature">
        <title>The amphioxus genome and the evolution of the chordate karyotype.</title>
        <authorList>
            <consortium name="US DOE Joint Genome Institute (JGI-PGF)"/>
            <person name="Putnam N.H."/>
            <person name="Butts T."/>
            <person name="Ferrier D.E.K."/>
            <person name="Furlong R.F."/>
            <person name="Hellsten U."/>
            <person name="Kawashima T."/>
            <person name="Robinson-Rechavi M."/>
            <person name="Shoguchi E."/>
            <person name="Terry A."/>
            <person name="Yu J.-K."/>
            <person name="Benito-Gutierrez E.L."/>
            <person name="Dubchak I."/>
            <person name="Garcia-Fernandez J."/>
            <person name="Gibson-Brown J.J."/>
            <person name="Grigoriev I.V."/>
            <person name="Horton A.C."/>
            <person name="de Jong P.J."/>
            <person name="Jurka J."/>
            <person name="Kapitonov V.V."/>
            <person name="Kohara Y."/>
            <person name="Kuroki Y."/>
            <person name="Lindquist E."/>
            <person name="Lucas S."/>
            <person name="Osoegawa K."/>
            <person name="Pennacchio L.A."/>
            <person name="Salamov A.A."/>
            <person name="Satou Y."/>
            <person name="Sauka-Spengler T."/>
            <person name="Schmutz J."/>
            <person name="Shin-I T."/>
            <person name="Toyoda A."/>
            <person name="Bronner-Fraser M."/>
            <person name="Fujiyama A."/>
            <person name="Holland L.Z."/>
            <person name="Holland P.W.H."/>
            <person name="Satoh N."/>
            <person name="Rokhsar D.S."/>
        </authorList>
    </citation>
    <scope>NUCLEOTIDE SEQUENCE [LARGE SCALE GENOMIC DNA]</scope>
    <source>
        <strain evidence="4">S238N-H82</strain>
        <tissue evidence="4">Testes</tissue>
    </source>
</reference>
<evidence type="ECO:0000259" key="3">
    <source>
        <dbReference type="PROSITE" id="PS50041"/>
    </source>
</evidence>
<feature type="compositionally biased region" description="Polar residues" evidence="2">
    <location>
        <begin position="142"/>
        <end position="165"/>
    </location>
</feature>
<feature type="region of interest" description="Disordered" evidence="2">
    <location>
        <begin position="1"/>
        <end position="26"/>
    </location>
</feature>
<evidence type="ECO:0000256" key="1">
    <source>
        <dbReference type="SAM" id="Coils"/>
    </source>
</evidence>
<dbReference type="SMART" id="SM00034">
    <property type="entry name" value="CLECT"/>
    <property type="match status" value="1"/>
</dbReference>
<dbReference type="PANTHER" id="PTHR22801">
    <property type="entry name" value="LITHOSTATHINE"/>
    <property type="match status" value="1"/>
</dbReference>
<dbReference type="Gene3D" id="3.10.100.10">
    <property type="entry name" value="Mannose-Binding Protein A, subunit A"/>
    <property type="match status" value="1"/>
</dbReference>
<dbReference type="EMBL" id="GG666520">
    <property type="protein sequence ID" value="EEN59572.1"/>
    <property type="molecule type" value="Genomic_DNA"/>
</dbReference>
<dbReference type="InterPro" id="IPR050801">
    <property type="entry name" value="Ca-Dep_Lectins_ImmuneDev"/>
</dbReference>
<dbReference type="InParanoid" id="C3YJH3"/>
<proteinExistence type="predicted"/>
<evidence type="ECO:0000256" key="2">
    <source>
        <dbReference type="SAM" id="MobiDB-lite"/>
    </source>
</evidence>
<dbReference type="PROSITE" id="PS50041">
    <property type="entry name" value="C_TYPE_LECTIN_2"/>
    <property type="match status" value="1"/>
</dbReference>
<evidence type="ECO:0000313" key="4">
    <source>
        <dbReference type="EMBL" id="EEN59572.1"/>
    </source>
</evidence>
<name>C3YJH3_BRAFL</name>
<feature type="domain" description="C-type lectin" evidence="3">
    <location>
        <begin position="176"/>
        <end position="290"/>
    </location>
</feature>
<keyword evidence="1" id="KW-0175">Coiled coil</keyword>
<feature type="region of interest" description="Disordered" evidence="2">
    <location>
        <begin position="86"/>
        <end position="166"/>
    </location>
</feature>
<dbReference type="PANTHER" id="PTHR22801:SF63">
    <property type="entry name" value="C-TYPE LECTIN DOMAIN-CONTAINING PROTEIN"/>
    <property type="match status" value="1"/>
</dbReference>
<dbReference type="AlphaFoldDB" id="C3YJH3"/>
<feature type="region of interest" description="Disordered" evidence="2">
    <location>
        <begin position="412"/>
        <end position="477"/>
    </location>
</feature>
<feature type="compositionally biased region" description="Polar residues" evidence="2">
    <location>
        <begin position="1"/>
        <end position="19"/>
    </location>
</feature>
<dbReference type="eggNOG" id="ENOG502SYXC">
    <property type="taxonomic scope" value="Eukaryota"/>
</dbReference>
<dbReference type="SUPFAM" id="SSF56436">
    <property type="entry name" value="C-type lectin-like"/>
    <property type="match status" value="1"/>
</dbReference>
<accession>C3YJH3</accession>
<dbReference type="InterPro" id="IPR016187">
    <property type="entry name" value="CTDL_fold"/>
</dbReference>